<dbReference type="Proteomes" id="UP000824139">
    <property type="component" value="Unassembled WGS sequence"/>
</dbReference>
<evidence type="ECO:0000313" key="2">
    <source>
        <dbReference type="Proteomes" id="UP000824139"/>
    </source>
</evidence>
<evidence type="ECO:0000313" key="1">
    <source>
        <dbReference type="EMBL" id="HIS82968.1"/>
    </source>
</evidence>
<gene>
    <name evidence="1" type="ORF">IAD41_05105</name>
</gene>
<name>A0A9D1FW07_9BACT</name>
<protein>
    <submittedName>
        <fullName evidence="1">DUF4917 family protein</fullName>
    </submittedName>
</protein>
<proteinExistence type="predicted"/>
<dbReference type="PROSITE" id="PS51257">
    <property type="entry name" value="PROKAR_LIPOPROTEIN"/>
    <property type="match status" value="1"/>
</dbReference>
<dbReference type="AlphaFoldDB" id="A0A9D1FW07"/>
<accession>A0A9D1FW07</accession>
<comment type="caution">
    <text evidence="1">The sequence shown here is derived from an EMBL/GenBank/DDBJ whole genome shotgun (WGS) entry which is preliminary data.</text>
</comment>
<dbReference type="Pfam" id="PF16263">
    <property type="entry name" value="DUF4917"/>
    <property type="match status" value="1"/>
</dbReference>
<feature type="non-terminal residue" evidence="1">
    <location>
        <position position="288"/>
    </location>
</feature>
<organism evidence="1 2">
    <name type="scientific">Candidatus Scatenecus faecavium</name>
    <dbReference type="NCBI Taxonomy" id="2840915"/>
    <lineage>
        <taxon>Bacteria</taxon>
        <taxon>Candidatus Scatenecus</taxon>
    </lineage>
</organism>
<dbReference type="InterPro" id="IPR032581">
    <property type="entry name" value="DUF4917"/>
</dbReference>
<dbReference type="EMBL" id="DVJO01000109">
    <property type="protein sequence ID" value="HIS82968.1"/>
    <property type="molecule type" value="Genomic_DNA"/>
</dbReference>
<reference evidence="1" key="1">
    <citation type="submission" date="2020-10" db="EMBL/GenBank/DDBJ databases">
        <authorList>
            <person name="Gilroy R."/>
        </authorList>
    </citation>
    <scope>NUCLEOTIDE SEQUENCE</scope>
    <source>
        <strain evidence="1">CHK152-2994</strain>
    </source>
</reference>
<reference evidence="1" key="2">
    <citation type="journal article" date="2021" name="PeerJ">
        <title>Extensive microbial diversity within the chicken gut microbiome revealed by metagenomics and culture.</title>
        <authorList>
            <person name="Gilroy R."/>
            <person name="Ravi A."/>
            <person name="Getino M."/>
            <person name="Pursley I."/>
            <person name="Horton D.L."/>
            <person name="Alikhan N.F."/>
            <person name="Baker D."/>
            <person name="Gharbi K."/>
            <person name="Hall N."/>
            <person name="Watson M."/>
            <person name="Adriaenssens E.M."/>
            <person name="Foster-Nyarko E."/>
            <person name="Jarju S."/>
            <person name="Secka A."/>
            <person name="Antonio M."/>
            <person name="Oren A."/>
            <person name="Chaudhuri R.R."/>
            <person name="La Ragione R."/>
            <person name="Hildebrand F."/>
            <person name="Pallen M.J."/>
        </authorList>
    </citation>
    <scope>NUCLEOTIDE SEQUENCE</scope>
    <source>
        <strain evidence="1">CHK152-2994</strain>
    </source>
</reference>
<sequence>MTGLRNFEDLIQDIDCDKNLLLGNGFSIACSDIFSYDSILKKSSLCNSDLFCDNSDYEKVIENLNFKKEVYQLANEEYEIAQMYESWSEEIKWDLVNTLTKLHDKVYTSDKENHNTFLFLSDFNNIFTLNYDLLLYWVIIYAVRLYQSNFDYYKNIVHINNFYPRDGFDRSQSESDCIWCQDKWIQNVFYLHGGLHLFCDSENTYKLKYASSNNLSIIDKTKYWLERGTSPLVIIEGNSVDKLKWIRGNHYLNYCYEQFCQIQGVLFIHGHSLDDKDKHIFDAINTNP</sequence>